<dbReference type="RefSeq" id="WP_203667089.1">
    <property type="nucleotide sequence ID" value="NZ_BONO01000002.1"/>
</dbReference>
<evidence type="ECO:0000259" key="3">
    <source>
        <dbReference type="Pfam" id="PF13360"/>
    </source>
</evidence>
<keyword evidence="5" id="KW-1185">Reference proteome</keyword>
<evidence type="ECO:0000256" key="2">
    <source>
        <dbReference type="SAM" id="Phobius"/>
    </source>
</evidence>
<gene>
    <name evidence="4" type="ORF">Cpa01nite_04350</name>
</gene>
<keyword evidence="2" id="KW-1133">Transmembrane helix</keyword>
<dbReference type="EMBL" id="BONO01000002">
    <property type="protein sequence ID" value="GIG35054.1"/>
    <property type="molecule type" value="Genomic_DNA"/>
</dbReference>
<feature type="domain" description="Pyrrolo-quinoline quinone repeat" evidence="3">
    <location>
        <begin position="346"/>
        <end position="476"/>
    </location>
</feature>
<sequence>MAGHEAMQEVELGEEPGPGPGAAEAGDPDAEGRRRRRRALLRWWPVAAVAVAGVVGVQVLQDVRERGRVAAAREVDGVVRYDVGPELPTSPVDSSVRGPFGTGTIVAGDLRVAAEEVDFGKPRAVSAVDAVTGAEAWRTAVETQEEATARPTMREPQCWAAGETGGTTRVRCLVSDRPATLTGDGGWTEDPPTRSRVLTFDAGTGAVLTDREVAAQTSVAADDAVLVLGEVVADGTVRVTAEDVATQEDLWTTELAGVTPDPVFDPHVTLLDDHVLLWAGQRSHVLARSDGAVQADGVQVWVGRGGGLLVQDDDPGSVRLAGPDGTGTAVVPALPVQLDVDDGSVPGVEILSAVVAGDRTLRAVDAVSGTTLWEARLDGRADGAWLLLDGVLYGVDATAVRAVDAWDGREVWRTYRELDQDGQPVRDTSGSWAAPATDGRALLLVEQDEEGGSLLAAWSLRSGALLWRTPLPPETNGWASAWGGALYGGLEELVRIGG</sequence>
<evidence type="ECO:0000313" key="5">
    <source>
        <dbReference type="Proteomes" id="UP000642125"/>
    </source>
</evidence>
<dbReference type="InterPro" id="IPR015943">
    <property type="entry name" value="WD40/YVTN_repeat-like_dom_sf"/>
</dbReference>
<dbReference type="AlphaFoldDB" id="A0A919P659"/>
<dbReference type="Gene3D" id="2.130.10.10">
    <property type="entry name" value="YVTN repeat-like/Quinoprotein amine dehydrogenase"/>
    <property type="match status" value="1"/>
</dbReference>
<dbReference type="SUPFAM" id="SSF50998">
    <property type="entry name" value="Quinoprotein alcohol dehydrogenase-like"/>
    <property type="match status" value="2"/>
</dbReference>
<name>A0A919P659_9CELL</name>
<dbReference type="Pfam" id="PF13360">
    <property type="entry name" value="PQQ_2"/>
    <property type="match status" value="1"/>
</dbReference>
<keyword evidence="2" id="KW-0812">Transmembrane</keyword>
<feature type="region of interest" description="Disordered" evidence="1">
    <location>
        <begin position="1"/>
        <end position="32"/>
    </location>
</feature>
<evidence type="ECO:0000313" key="4">
    <source>
        <dbReference type="EMBL" id="GIG35054.1"/>
    </source>
</evidence>
<comment type="caution">
    <text evidence="4">The sequence shown here is derived from an EMBL/GenBank/DDBJ whole genome shotgun (WGS) entry which is preliminary data.</text>
</comment>
<reference evidence="4" key="1">
    <citation type="submission" date="2021-01" db="EMBL/GenBank/DDBJ databases">
        <title>Whole genome shotgun sequence of Cellulomonas pakistanensis NBRC 110800.</title>
        <authorList>
            <person name="Komaki H."/>
            <person name="Tamura T."/>
        </authorList>
    </citation>
    <scope>NUCLEOTIDE SEQUENCE</scope>
    <source>
        <strain evidence="4">NBRC 110800</strain>
    </source>
</reference>
<accession>A0A919P659</accession>
<organism evidence="4 5">
    <name type="scientific">Cellulomonas pakistanensis</name>
    <dbReference type="NCBI Taxonomy" id="992287"/>
    <lineage>
        <taxon>Bacteria</taxon>
        <taxon>Bacillati</taxon>
        <taxon>Actinomycetota</taxon>
        <taxon>Actinomycetes</taxon>
        <taxon>Micrococcales</taxon>
        <taxon>Cellulomonadaceae</taxon>
        <taxon>Cellulomonas</taxon>
    </lineage>
</organism>
<protein>
    <recommendedName>
        <fullName evidence="3">Pyrrolo-quinoline quinone repeat domain-containing protein</fullName>
    </recommendedName>
</protein>
<feature type="transmembrane region" description="Helical" evidence="2">
    <location>
        <begin position="43"/>
        <end position="60"/>
    </location>
</feature>
<dbReference type="InterPro" id="IPR011047">
    <property type="entry name" value="Quinoprotein_ADH-like_sf"/>
</dbReference>
<keyword evidence="2" id="KW-0472">Membrane</keyword>
<dbReference type="InterPro" id="IPR002372">
    <property type="entry name" value="PQQ_rpt_dom"/>
</dbReference>
<evidence type="ECO:0000256" key="1">
    <source>
        <dbReference type="SAM" id="MobiDB-lite"/>
    </source>
</evidence>
<dbReference type="Proteomes" id="UP000642125">
    <property type="component" value="Unassembled WGS sequence"/>
</dbReference>
<proteinExistence type="predicted"/>